<comment type="pathway">
    <text evidence="2">Amino-acid biosynthesis; L-serine biosynthesis; L-serine from 3-phospho-D-glycerate: step 3/3.</text>
</comment>
<keyword evidence="8" id="KW-0718">Serine biosynthesis</keyword>
<keyword evidence="7" id="KW-0460">Magnesium</keyword>
<evidence type="ECO:0000256" key="6">
    <source>
        <dbReference type="ARBA" id="ARBA00022801"/>
    </source>
</evidence>
<reference evidence="10 11" key="1">
    <citation type="submission" date="2019-01" db="EMBL/GenBank/DDBJ databases">
        <title>Nuclear Genome Assembly of the Microalgal Biofuel strain Nannochloropsis salina CCMP1776.</title>
        <authorList>
            <person name="Hovde B."/>
        </authorList>
    </citation>
    <scope>NUCLEOTIDE SEQUENCE [LARGE SCALE GENOMIC DNA]</scope>
    <source>
        <strain evidence="10 11">CCMP1776</strain>
    </source>
</reference>
<dbReference type="PANTHER" id="PTHR43344:SF2">
    <property type="entry name" value="PHOSPHOSERINE PHOSPHATASE"/>
    <property type="match status" value="1"/>
</dbReference>
<evidence type="ECO:0000256" key="7">
    <source>
        <dbReference type="ARBA" id="ARBA00022842"/>
    </source>
</evidence>
<keyword evidence="11" id="KW-1185">Reference proteome</keyword>
<dbReference type="AlphaFoldDB" id="A0A4D9D007"/>
<dbReference type="InterPro" id="IPR023214">
    <property type="entry name" value="HAD_sf"/>
</dbReference>
<dbReference type="InterPro" id="IPR036412">
    <property type="entry name" value="HAD-like_sf"/>
</dbReference>
<dbReference type="GO" id="GO:0000287">
    <property type="term" value="F:magnesium ion binding"/>
    <property type="evidence" value="ECO:0007669"/>
    <property type="project" value="TreeGrafter"/>
</dbReference>
<dbReference type="EMBL" id="SDOX01000019">
    <property type="protein sequence ID" value="TFJ84194.1"/>
    <property type="molecule type" value="Genomic_DNA"/>
</dbReference>
<evidence type="ECO:0000256" key="5">
    <source>
        <dbReference type="ARBA" id="ARBA00022723"/>
    </source>
</evidence>
<dbReference type="PANTHER" id="PTHR43344">
    <property type="entry name" value="PHOSPHOSERINE PHOSPHATASE"/>
    <property type="match status" value="1"/>
</dbReference>
<dbReference type="Pfam" id="PF00702">
    <property type="entry name" value="Hydrolase"/>
    <property type="match status" value="1"/>
</dbReference>
<dbReference type="Gene3D" id="3.30.710.10">
    <property type="entry name" value="Potassium Channel Kv1.1, Chain A"/>
    <property type="match status" value="1"/>
</dbReference>
<evidence type="ECO:0000256" key="8">
    <source>
        <dbReference type="ARBA" id="ARBA00023299"/>
    </source>
</evidence>
<accession>A0A4D9D007</accession>
<feature type="region of interest" description="Disordered" evidence="9">
    <location>
        <begin position="512"/>
        <end position="595"/>
    </location>
</feature>
<evidence type="ECO:0000256" key="9">
    <source>
        <dbReference type="SAM" id="MobiDB-lite"/>
    </source>
</evidence>
<dbReference type="CDD" id="cd04309">
    <property type="entry name" value="HAD_PSP_eu"/>
    <property type="match status" value="1"/>
</dbReference>
<keyword evidence="6" id="KW-0378">Hydrolase</keyword>
<comment type="caution">
    <text evidence="10">The sequence shown here is derived from an EMBL/GenBank/DDBJ whole genome shotgun (WGS) entry which is preliminary data.</text>
</comment>
<evidence type="ECO:0000256" key="3">
    <source>
        <dbReference type="ARBA" id="ARBA00012640"/>
    </source>
</evidence>
<feature type="compositionally biased region" description="Gly residues" evidence="9">
    <location>
        <begin position="523"/>
        <end position="539"/>
    </location>
</feature>
<dbReference type="Proteomes" id="UP000355283">
    <property type="component" value="Unassembled WGS sequence"/>
</dbReference>
<evidence type="ECO:0000256" key="2">
    <source>
        <dbReference type="ARBA" id="ARBA00005135"/>
    </source>
</evidence>
<dbReference type="NCBIfam" id="TIGR01488">
    <property type="entry name" value="HAD-SF-IB"/>
    <property type="match status" value="1"/>
</dbReference>
<dbReference type="OrthoDB" id="27226at2759"/>
<dbReference type="GO" id="GO:0006564">
    <property type="term" value="P:L-serine biosynthetic process"/>
    <property type="evidence" value="ECO:0007669"/>
    <property type="project" value="UniProtKB-KW"/>
</dbReference>
<dbReference type="InterPro" id="IPR011333">
    <property type="entry name" value="SKP1/BTB/POZ_sf"/>
</dbReference>
<comment type="cofactor">
    <cofactor evidence="1">
        <name>Mg(2+)</name>
        <dbReference type="ChEBI" id="CHEBI:18420"/>
    </cofactor>
</comment>
<dbReference type="GO" id="GO:0005737">
    <property type="term" value="C:cytoplasm"/>
    <property type="evidence" value="ECO:0007669"/>
    <property type="project" value="TreeGrafter"/>
</dbReference>
<evidence type="ECO:0000256" key="1">
    <source>
        <dbReference type="ARBA" id="ARBA00001946"/>
    </source>
</evidence>
<organism evidence="10 11">
    <name type="scientific">Nannochloropsis salina CCMP1776</name>
    <dbReference type="NCBI Taxonomy" id="1027361"/>
    <lineage>
        <taxon>Eukaryota</taxon>
        <taxon>Sar</taxon>
        <taxon>Stramenopiles</taxon>
        <taxon>Ochrophyta</taxon>
        <taxon>Eustigmatophyceae</taxon>
        <taxon>Eustigmatales</taxon>
        <taxon>Monodopsidaceae</taxon>
        <taxon>Microchloropsis</taxon>
        <taxon>Microchloropsis salina</taxon>
    </lineage>
</organism>
<proteinExistence type="predicted"/>
<evidence type="ECO:0000256" key="4">
    <source>
        <dbReference type="ARBA" id="ARBA00022605"/>
    </source>
</evidence>
<keyword evidence="4" id="KW-0028">Amino-acid biosynthesis</keyword>
<dbReference type="GO" id="GO:0036424">
    <property type="term" value="F:L-phosphoserine phosphatase activity"/>
    <property type="evidence" value="ECO:0007669"/>
    <property type="project" value="TreeGrafter"/>
</dbReference>
<protein>
    <recommendedName>
        <fullName evidence="3">phosphoserine phosphatase</fullName>
        <ecNumber evidence="3">3.1.3.3</ecNumber>
    </recommendedName>
</protein>
<dbReference type="EC" id="3.1.3.3" evidence="3"/>
<evidence type="ECO:0000313" key="10">
    <source>
        <dbReference type="EMBL" id="TFJ84194.1"/>
    </source>
</evidence>
<sequence>MANNKRHFTQDDGLFSLYSCIQYPCGGFLSREAGFSTYEGLDPDRAKDVLKKAQAVCFDVDSTVCAEEGIDVLAAFLGQGQAVADLTAKAMGGSVLFQDALKGRLDLIKPSRADIQNCLLRRPATLSPGVKEFVGRLQARGTAVYLVSGGFRLMIEPVADRLLVPRDRIYANTLLFAENGSYKDFDPNEPTSRDGGKAAVVKSLKEKHGYQDVLMVGDGATDMQARPPADAFIGYGGVVVRDPVLQGADWFVRSFQPTSSTPKAQQDAMDGDTVVRFNVGGEVFMTTSSYDLESRDQVWREATFTRTLPPSSVSVFFRRLCSGSEDERGLPFLDADPACMRHLLTSLRARRYLPPSTRLGASASSLPCSPVPHLLPLPLPSSLSPTAWSAFLAHTGLDALLPPTHTAACPHVGLPRFDVASSGVCCAPGGQTAFMVYCPQLYGFAACSSPLPASAALRLRVTLASPNPSLAVAIGLIDSLGRAAARAYPTLGISSTPAGGFVHWAPPCARSAHAPASMASPGGQEGGEGGGGGGGGAADGGREGRRQWQGLIDGKRVVGGAGGEREGGRETLSSESRHTPPSVGEEGEEDEGRWGGVQDKDEVFFRLNEGEGRLSIATWREGGREALFSLPLPPAQVGREGGEEEGERRWHFCVYLSNGVGVDLLPVTEWKMREVFG</sequence>
<dbReference type="SUPFAM" id="SSF56784">
    <property type="entry name" value="HAD-like"/>
    <property type="match status" value="1"/>
</dbReference>
<gene>
    <name evidence="10" type="ORF">NSK_004185</name>
</gene>
<dbReference type="InterPro" id="IPR050582">
    <property type="entry name" value="HAD-like_SerB"/>
</dbReference>
<evidence type="ECO:0000313" key="11">
    <source>
        <dbReference type="Proteomes" id="UP000355283"/>
    </source>
</evidence>
<dbReference type="Gene3D" id="1.10.150.210">
    <property type="entry name" value="Phosphoserine phosphatase, domain 2"/>
    <property type="match status" value="1"/>
</dbReference>
<dbReference type="Gene3D" id="3.40.50.1000">
    <property type="entry name" value="HAD superfamily/HAD-like"/>
    <property type="match status" value="1"/>
</dbReference>
<name>A0A4D9D007_9STRA</name>
<keyword evidence="5" id="KW-0479">Metal-binding</keyword>